<feature type="domain" description="PAS" evidence="6">
    <location>
        <begin position="468"/>
        <end position="514"/>
    </location>
</feature>
<dbReference type="InterPro" id="IPR035919">
    <property type="entry name" value="EAL_sf"/>
</dbReference>
<dbReference type="Gene3D" id="3.20.20.450">
    <property type="entry name" value="EAL domain"/>
    <property type="match status" value="1"/>
</dbReference>
<dbReference type="Pfam" id="PF13426">
    <property type="entry name" value="PAS_9"/>
    <property type="match status" value="3"/>
</dbReference>
<dbReference type="CDD" id="cd01949">
    <property type="entry name" value="GGDEF"/>
    <property type="match status" value="1"/>
</dbReference>
<proteinExistence type="predicted"/>
<reference evidence="10 11" key="1">
    <citation type="journal article" date="2012" name="J. Bacteriol.">
        <title>Genome Sequence of Gallaecimonas xiamenensis Type Strain 3-C-1.</title>
        <authorList>
            <person name="Lai Q."/>
            <person name="Wang L."/>
            <person name="Wang W."/>
            <person name="Shao Z."/>
        </authorList>
    </citation>
    <scope>NUCLEOTIDE SEQUENCE [LARGE SCALE GENOMIC DNA]</scope>
    <source>
        <strain evidence="10 11">3-C-1</strain>
    </source>
</reference>
<evidence type="ECO:0000256" key="3">
    <source>
        <dbReference type="ARBA" id="ARBA00012528"/>
    </source>
</evidence>
<evidence type="ECO:0000256" key="1">
    <source>
        <dbReference type="ARBA" id="ARBA00001946"/>
    </source>
</evidence>
<dbReference type="SUPFAM" id="SSF141868">
    <property type="entry name" value="EAL domain-like"/>
    <property type="match status" value="1"/>
</dbReference>
<dbReference type="InterPro" id="IPR001633">
    <property type="entry name" value="EAL_dom"/>
</dbReference>
<keyword evidence="5" id="KW-0812">Transmembrane</keyword>
<dbReference type="PROSITE" id="PS50113">
    <property type="entry name" value="PAC"/>
    <property type="match status" value="2"/>
</dbReference>
<protein>
    <recommendedName>
        <fullName evidence="3">diguanylate cyclase</fullName>
        <ecNumber evidence="3">2.7.7.65</ecNumber>
    </recommendedName>
</protein>
<dbReference type="InterPro" id="IPR043128">
    <property type="entry name" value="Rev_trsase/Diguanyl_cyclase"/>
</dbReference>
<dbReference type="Pfam" id="PF13682">
    <property type="entry name" value="CZB"/>
    <property type="match status" value="1"/>
</dbReference>
<dbReference type="InterPro" id="IPR052155">
    <property type="entry name" value="Biofilm_reg_signaling"/>
</dbReference>
<feature type="domain" description="PAS" evidence="6">
    <location>
        <begin position="214"/>
        <end position="263"/>
    </location>
</feature>
<dbReference type="SMART" id="SM00052">
    <property type="entry name" value="EAL"/>
    <property type="match status" value="1"/>
</dbReference>
<dbReference type="eggNOG" id="COG5001">
    <property type="taxonomic scope" value="Bacteria"/>
</dbReference>
<feature type="domain" description="PAS" evidence="6">
    <location>
        <begin position="18"/>
        <end position="88"/>
    </location>
</feature>
<dbReference type="EC" id="2.7.7.65" evidence="3"/>
<keyword evidence="5" id="KW-0472">Membrane</keyword>
<comment type="pathway">
    <text evidence="2">Purine metabolism; 3',5'-cyclic di-GMP biosynthesis.</text>
</comment>
<dbReference type="EMBL" id="AMRI01000009">
    <property type="protein sequence ID" value="EKE75148.1"/>
    <property type="molecule type" value="Genomic_DNA"/>
</dbReference>
<dbReference type="InterPro" id="IPR000014">
    <property type="entry name" value="PAS"/>
</dbReference>
<dbReference type="SUPFAM" id="SSF55785">
    <property type="entry name" value="PYP-like sensor domain (PAS domain)"/>
    <property type="match status" value="4"/>
</dbReference>
<dbReference type="PROSITE" id="PS50887">
    <property type="entry name" value="GGDEF"/>
    <property type="match status" value="1"/>
</dbReference>
<keyword evidence="11" id="KW-1185">Reference proteome</keyword>
<dbReference type="InterPro" id="IPR035965">
    <property type="entry name" value="PAS-like_dom_sf"/>
</dbReference>
<organism evidence="10 11">
    <name type="scientific">Gallaecimonas xiamenensis 3-C-1</name>
    <dbReference type="NCBI Taxonomy" id="745411"/>
    <lineage>
        <taxon>Bacteria</taxon>
        <taxon>Pseudomonadati</taxon>
        <taxon>Pseudomonadota</taxon>
        <taxon>Gammaproteobacteria</taxon>
        <taxon>Enterobacterales</taxon>
        <taxon>Gallaecimonadaceae</taxon>
        <taxon>Gallaecimonas</taxon>
    </lineage>
</organism>
<dbReference type="InterPro" id="IPR013656">
    <property type="entry name" value="PAS_4"/>
</dbReference>
<dbReference type="InterPro" id="IPR025991">
    <property type="entry name" value="Chemoreceptor_zinc-bind_dom"/>
</dbReference>
<dbReference type="Pfam" id="PF08448">
    <property type="entry name" value="PAS_4"/>
    <property type="match status" value="1"/>
</dbReference>
<dbReference type="OrthoDB" id="6597954at2"/>
<dbReference type="SMART" id="SM00091">
    <property type="entry name" value="PAS"/>
    <property type="match status" value="4"/>
</dbReference>
<name>K2JIU0_9GAMM</name>
<sequence length="1147" mass="126899">MAIFLLCGPLPALAKDALAPDFQTLFNGIDMPALLVDPANGRIAAANPAALAFYGFSAKELVGANVDSLNTLSQAQVAEERRLAASQGRNFFLFRHRLKNGELRNVEVFSRPFSFNGRQLLLSLVHDANPNQLDGSAEAHYRQRLEQMVDLQVRELKDGQRRQLAFLLGALVIQALVIGALVVGIRRWRSLQQEKSHLAHLLGNVLDAASEFSIIATDPKGVITRFNKGAEKMLGYSAAELEGKTSPVFLHLPEEMAALSASLSARFGQPVEGFRVFVEEAERLGSATQEWTYIRKDGSRLTVSLVVTTMRDPKGQLTGYLGVAQDISQRRQAEQALLASKERYHSLVAALSEGVVMQNRQGQIVASNQAARRMLGLAEHQLHGKTSQDPWQALDEDGQPFPGERHPAMLTLASGQPHHNVVMGLPSPQGLRWLSINSEPVGQGADGRPDAVVCTFVDITERKAVDDQLRLAASVFANSYEGIMVTDADNRIIEVNPAFCRITGYSAEEVIGRSPNLLASGRQPQGFYQAMWQQLASQDAWRGEIWNRRKSGEVYAEILAISVVRNSQGAIQRYIGVFSDISQLKAHERELDQIAHFDPLTGLPNRRRLNDLLAQRLGQCDRYHQGLAVAFIDLDGFKPINDTYGHQAGDQFLVAMAKRLKGALRQQDVVARIGGDEFVVLLADVLHPGLVEESLNRLLKVINEPVQMEGTRLQVSASIGVTCYPDDSGDADLLLRHADQAMYRAKQAGKNRFHRFDLERDRQQSGYQSWLNRLEQALAEDQLRLYYQPKLDLSTGKVEGAEALLRWQHPSQGLLAPGDFLGHLLGSRLDVPLGQWVLDQALAQLGRWQSAGLELNLSVNISAMHLLQPDFADTLGTLLAAHPQIDPRFLELEIVETAALTDLNLAARTLTQCRRLGVRTALDDFGTGYASLTYLRRLPVDRMKIDQSFVRDMLSDPNDLSIVENVIQMARAFNREVIAEGVETQNHARALLQLGCHHVQGYGVARPQPVDQFEAWLAQWQRQPRWLAPKLPPYHPELALLAAANAHRHWVEMVLASLEAPAAKATLELNGRHCNFGQWYHTAGMARYGHLDAFLALEALHEHSHQVAATLLAAPSSQARQALLDARDQVSAQLGVLIQALGQRKAG</sequence>
<evidence type="ECO:0000259" key="9">
    <source>
        <dbReference type="PROSITE" id="PS50887"/>
    </source>
</evidence>
<dbReference type="SMART" id="SM00086">
    <property type="entry name" value="PAC"/>
    <property type="match status" value="3"/>
</dbReference>
<dbReference type="FunFam" id="3.30.70.270:FF:000001">
    <property type="entry name" value="Diguanylate cyclase domain protein"/>
    <property type="match status" value="1"/>
</dbReference>
<evidence type="ECO:0000256" key="5">
    <source>
        <dbReference type="SAM" id="Phobius"/>
    </source>
</evidence>
<accession>K2JIU0</accession>
<dbReference type="Gene3D" id="1.20.120.30">
    <property type="entry name" value="Aspartate receptor, ligand-binding domain"/>
    <property type="match status" value="1"/>
</dbReference>
<evidence type="ECO:0000259" key="7">
    <source>
        <dbReference type="PROSITE" id="PS50113"/>
    </source>
</evidence>
<dbReference type="PANTHER" id="PTHR44757">
    <property type="entry name" value="DIGUANYLATE CYCLASE DGCP"/>
    <property type="match status" value="1"/>
</dbReference>
<dbReference type="SMART" id="SM00267">
    <property type="entry name" value="GGDEF"/>
    <property type="match status" value="1"/>
</dbReference>
<feature type="domain" description="GGDEF" evidence="9">
    <location>
        <begin position="625"/>
        <end position="758"/>
    </location>
</feature>
<dbReference type="RefSeq" id="WP_008484012.1">
    <property type="nucleotide sequence ID" value="NZ_AMRI01000009.1"/>
</dbReference>
<evidence type="ECO:0000256" key="4">
    <source>
        <dbReference type="ARBA" id="ARBA00034247"/>
    </source>
</evidence>
<keyword evidence="5" id="KW-1133">Transmembrane helix</keyword>
<dbReference type="Gene3D" id="3.30.70.270">
    <property type="match status" value="1"/>
</dbReference>
<dbReference type="PANTHER" id="PTHR44757:SF2">
    <property type="entry name" value="BIOFILM ARCHITECTURE MAINTENANCE PROTEIN MBAA"/>
    <property type="match status" value="1"/>
</dbReference>
<dbReference type="PROSITE" id="PS50883">
    <property type="entry name" value="EAL"/>
    <property type="match status" value="1"/>
</dbReference>
<dbReference type="InterPro" id="IPR000700">
    <property type="entry name" value="PAS-assoc_C"/>
</dbReference>
<dbReference type="InterPro" id="IPR000160">
    <property type="entry name" value="GGDEF_dom"/>
</dbReference>
<dbReference type="InterPro" id="IPR029787">
    <property type="entry name" value="Nucleotide_cyclase"/>
</dbReference>
<dbReference type="SUPFAM" id="SSF55073">
    <property type="entry name" value="Nucleotide cyclase"/>
    <property type="match status" value="1"/>
</dbReference>
<evidence type="ECO:0000313" key="11">
    <source>
        <dbReference type="Proteomes" id="UP000006755"/>
    </source>
</evidence>
<dbReference type="Pfam" id="PF00990">
    <property type="entry name" value="GGDEF"/>
    <property type="match status" value="1"/>
</dbReference>
<dbReference type="Gene3D" id="3.30.450.20">
    <property type="entry name" value="PAS domain"/>
    <property type="match status" value="4"/>
</dbReference>
<dbReference type="PROSITE" id="PS50112">
    <property type="entry name" value="PAS"/>
    <property type="match status" value="4"/>
</dbReference>
<evidence type="ECO:0000256" key="2">
    <source>
        <dbReference type="ARBA" id="ARBA00004665"/>
    </source>
</evidence>
<feature type="domain" description="EAL" evidence="8">
    <location>
        <begin position="767"/>
        <end position="1021"/>
    </location>
</feature>
<dbReference type="Proteomes" id="UP000006755">
    <property type="component" value="Unassembled WGS sequence"/>
</dbReference>
<comment type="caution">
    <text evidence="10">The sequence shown here is derived from an EMBL/GenBank/DDBJ whole genome shotgun (WGS) entry which is preliminary data.</text>
</comment>
<dbReference type="CDD" id="cd00130">
    <property type="entry name" value="PAS"/>
    <property type="match status" value="3"/>
</dbReference>
<dbReference type="NCBIfam" id="TIGR00254">
    <property type="entry name" value="GGDEF"/>
    <property type="match status" value="1"/>
</dbReference>
<evidence type="ECO:0000313" key="10">
    <source>
        <dbReference type="EMBL" id="EKE75148.1"/>
    </source>
</evidence>
<evidence type="ECO:0000259" key="8">
    <source>
        <dbReference type="PROSITE" id="PS50883"/>
    </source>
</evidence>
<evidence type="ECO:0000259" key="6">
    <source>
        <dbReference type="PROSITE" id="PS50112"/>
    </source>
</evidence>
<dbReference type="PATRIC" id="fig|745411.4.peg.1520"/>
<feature type="domain" description="PAS" evidence="6">
    <location>
        <begin position="340"/>
        <end position="386"/>
    </location>
</feature>
<dbReference type="AlphaFoldDB" id="K2JIU0"/>
<comment type="catalytic activity">
    <reaction evidence="4">
        <text>2 GTP = 3',3'-c-di-GMP + 2 diphosphate</text>
        <dbReference type="Rhea" id="RHEA:24898"/>
        <dbReference type="ChEBI" id="CHEBI:33019"/>
        <dbReference type="ChEBI" id="CHEBI:37565"/>
        <dbReference type="ChEBI" id="CHEBI:58805"/>
        <dbReference type="EC" id="2.7.7.65"/>
    </reaction>
</comment>
<dbReference type="Pfam" id="PF00563">
    <property type="entry name" value="EAL"/>
    <property type="match status" value="1"/>
</dbReference>
<dbReference type="GO" id="GO:0052621">
    <property type="term" value="F:diguanylate cyclase activity"/>
    <property type="evidence" value="ECO:0007669"/>
    <property type="project" value="UniProtKB-EC"/>
</dbReference>
<gene>
    <name evidence="10" type="ORF">B3C1_07726</name>
</gene>
<comment type="cofactor">
    <cofactor evidence="1">
        <name>Mg(2+)</name>
        <dbReference type="ChEBI" id="CHEBI:18420"/>
    </cofactor>
</comment>
<feature type="transmembrane region" description="Helical" evidence="5">
    <location>
        <begin position="164"/>
        <end position="185"/>
    </location>
</feature>
<dbReference type="NCBIfam" id="TIGR00229">
    <property type="entry name" value="sensory_box"/>
    <property type="match status" value="4"/>
</dbReference>
<feature type="domain" description="PAC" evidence="7">
    <location>
        <begin position="541"/>
        <end position="593"/>
    </location>
</feature>
<feature type="domain" description="PAC" evidence="7">
    <location>
        <begin position="287"/>
        <end position="339"/>
    </location>
</feature>
<dbReference type="InterPro" id="IPR001610">
    <property type="entry name" value="PAC"/>
</dbReference>
<dbReference type="STRING" id="745411.B3C1_07726"/>
<dbReference type="CDD" id="cd01948">
    <property type="entry name" value="EAL"/>
    <property type="match status" value="1"/>
</dbReference>